<comment type="caution">
    <text evidence="2">The sequence shown here is derived from an EMBL/GenBank/DDBJ whole genome shotgun (WGS) entry which is preliminary data.</text>
</comment>
<gene>
    <name evidence="2" type="ORF">Pph01_01950</name>
</gene>
<keyword evidence="3" id="KW-1185">Reference proteome</keyword>
<dbReference type="CDD" id="cd00090">
    <property type="entry name" value="HTH_ARSR"/>
    <property type="match status" value="1"/>
</dbReference>
<dbReference type="Gene3D" id="1.10.10.10">
    <property type="entry name" value="Winged helix-like DNA-binding domain superfamily/Winged helix DNA-binding domain"/>
    <property type="match status" value="1"/>
</dbReference>
<dbReference type="InterPro" id="IPR011991">
    <property type="entry name" value="ArsR-like_HTH"/>
</dbReference>
<dbReference type="RefSeq" id="WP_239116325.1">
    <property type="nucleotide sequence ID" value="NZ_BAABHI010000008.1"/>
</dbReference>
<dbReference type="InterPro" id="IPR036388">
    <property type="entry name" value="WH-like_DNA-bd_sf"/>
</dbReference>
<sequence>MHVESLELLAHPVRLRIVHAMRGGRELTTAQLCARIPDASKAMVYRHVDVLTAGGILEVAGERRVRGAVERRYRLRLDRIVVDADAVAALSPDDHRRVFATSMAVLAAEFNAYLDRENSDPAADLVGYRQHAVWLDRGELEQMIGDLRRVLLPWLSNEPAPDRTQYLLSPIFFPIEQPPAESETD</sequence>
<dbReference type="SMART" id="SM00418">
    <property type="entry name" value="HTH_ARSR"/>
    <property type="match status" value="1"/>
</dbReference>
<name>A0A8J3TZM7_9ACTN</name>
<dbReference type="EMBL" id="BOOP01000001">
    <property type="protein sequence ID" value="GII35192.1"/>
    <property type="molecule type" value="Genomic_DNA"/>
</dbReference>
<proteinExistence type="predicted"/>
<protein>
    <submittedName>
        <fullName evidence="2">Transcriptional regulator</fullName>
    </submittedName>
</protein>
<dbReference type="SUPFAM" id="SSF46785">
    <property type="entry name" value="Winged helix' DNA-binding domain"/>
    <property type="match status" value="1"/>
</dbReference>
<reference evidence="2 3" key="1">
    <citation type="submission" date="2021-01" db="EMBL/GenBank/DDBJ databases">
        <title>Whole genome shotgun sequence of Planotetraspora phitsanulokensis NBRC 104273.</title>
        <authorList>
            <person name="Komaki H."/>
            <person name="Tamura T."/>
        </authorList>
    </citation>
    <scope>NUCLEOTIDE SEQUENCE [LARGE SCALE GENOMIC DNA]</scope>
    <source>
        <strain evidence="2 3">NBRC 104273</strain>
    </source>
</reference>
<dbReference type="GO" id="GO:0003700">
    <property type="term" value="F:DNA-binding transcription factor activity"/>
    <property type="evidence" value="ECO:0007669"/>
    <property type="project" value="InterPro"/>
</dbReference>
<dbReference type="AlphaFoldDB" id="A0A8J3TZM7"/>
<accession>A0A8J3TZM7</accession>
<dbReference type="InterPro" id="IPR036390">
    <property type="entry name" value="WH_DNA-bd_sf"/>
</dbReference>
<evidence type="ECO:0000313" key="3">
    <source>
        <dbReference type="Proteomes" id="UP000622547"/>
    </source>
</evidence>
<evidence type="ECO:0000313" key="2">
    <source>
        <dbReference type="EMBL" id="GII35192.1"/>
    </source>
</evidence>
<feature type="domain" description="HTH arsR-type" evidence="1">
    <location>
        <begin position="4"/>
        <end position="90"/>
    </location>
</feature>
<dbReference type="Gene3D" id="6.10.140.2180">
    <property type="match status" value="1"/>
</dbReference>
<dbReference type="Pfam" id="PF12840">
    <property type="entry name" value="HTH_20"/>
    <property type="match status" value="1"/>
</dbReference>
<dbReference type="Proteomes" id="UP000622547">
    <property type="component" value="Unassembled WGS sequence"/>
</dbReference>
<dbReference type="InterPro" id="IPR001845">
    <property type="entry name" value="HTH_ArsR_DNA-bd_dom"/>
</dbReference>
<organism evidence="2 3">
    <name type="scientific">Planotetraspora phitsanulokensis</name>
    <dbReference type="NCBI Taxonomy" id="575192"/>
    <lineage>
        <taxon>Bacteria</taxon>
        <taxon>Bacillati</taxon>
        <taxon>Actinomycetota</taxon>
        <taxon>Actinomycetes</taxon>
        <taxon>Streptosporangiales</taxon>
        <taxon>Streptosporangiaceae</taxon>
        <taxon>Planotetraspora</taxon>
    </lineage>
</organism>
<evidence type="ECO:0000259" key="1">
    <source>
        <dbReference type="SMART" id="SM00418"/>
    </source>
</evidence>